<sequence>MSKQRERTLVLKKAMIAALEKSMGIVTSAAKAVGIERKTHYLWLEKDAKYKAEVDAITDVALDFAETKLMASIASGSDTATIFFLKTKGKKRGYIEKVQTDITTNGESLNKGLAAKSTEELIAMAKELADKLK</sequence>
<name>A0ABP8HFA6_9SPHI</name>
<evidence type="ECO:0008006" key="3">
    <source>
        <dbReference type="Google" id="ProtNLM"/>
    </source>
</evidence>
<protein>
    <recommendedName>
        <fullName evidence="3">Insertion element HTH domain-containing protein</fullName>
    </recommendedName>
</protein>
<dbReference type="Proteomes" id="UP001500582">
    <property type="component" value="Unassembled WGS sequence"/>
</dbReference>
<reference evidence="2" key="1">
    <citation type="journal article" date="2019" name="Int. J. Syst. Evol. Microbiol.">
        <title>The Global Catalogue of Microorganisms (GCM) 10K type strain sequencing project: providing services to taxonomists for standard genome sequencing and annotation.</title>
        <authorList>
            <consortium name="The Broad Institute Genomics Platform"/>
            <consortium name="The Broad Institute Genome Sequencing Center for Infectious Disease"/>
            <person name="Wu L."/>
            <person name="Ma J."/>
        </authorList>
    </citation>
    <scope>NUCLEOTIDE SEQUENCE [LARGE SCALE GENOMIC DNA]</scope>
    <source>
        <strain evidence="2">JCM 17705</strain>
    </source>
</reference>
<gene>
    <name evidence="1" type="ORF">GCM10023149_48650</name>
</gene>
<organism evidence="1 2">
    <name type="scientific">Mucilaginibacter gynuensis</name>
    <dbReference type="NCBI Taxonomy" id="1302236"/>
    <lineage>
        <taxon>Bacteria</taxon>
        <taxon>Pseudomonadati</taxon>
        <taxon>Bacteroidota</taxon>
        <taxon>Sphingobacteriia</taxon>
        <taxon>Sphingobacteriales</taxon>
        <taxon>Sphingobacteriaceae</taxon>
        <taxon>Mucilaginibacter</taxon>
    </lineage>
</organism>
<evidence type="ECO:0000313" key="2">
    <source>
        <dbReference type="Proteomes" id="UP001500582"/>
    </source>
</evidence>
<evidence type="ECO:0000313" key="1">
    <source>
        <dbReference type="EMBL" id="GAA4338581.1"/>
    </source>
</evidence>
<comment type="caution">
    <text evidence="1">The sequence shown here is derived from an EMBL/GenBank/DDBJ whole genome shotgun (WGS) entry which is preliminary data.</text>
</comment>
<keyword evidence="2" id="KW-1185">Reference proteome</keyword>
<dbReference type="RefSeq" id="WP_345213814.1">
    <property type="nucleotide sequence ID" value="NZ_BAABFT010000021.1"/>
</dbReference>
<proteinExistence type="predicted"/>
<dbReference type="EMBL" id="BAABFT010000021">
    <property type="protein sequence ID" value="GAA4338581.1"/>
    <property type="molecule type" value="Genomic_DNA"/>
</dbReference>
<accession>A0ABP8HFA6</accession>